<comment type="caution">
    <text evidence="3">The sequence shown here is derived from an EMBL/GenBank/DDBJ whole genome shotgun (WGS) entry which is preliminary data.</text>
</comment>
<organism evidence="3 4">
    <name type="scientific">Phaeobacter gallaeciensis</name>
    <dbReference type="NCBI Taxonomy" id="60890"/>
    <lineage>
        <taxon>Bacteria</taxon>
        <taxon>Pseudomonadati</taxon>
        <taxon>Pseudomonadota</taxon>
        <taxon>Alphaproteobacteria</taxon>
        <taxon>Rhodobacterales</taxon>
        <taxon>Roseobacteraceae</taxon>
        <taxon>Phaeobacter</taxon>
    </lineage>
</organism>
<keyword evidence="2" id="KW-0812">Transmembrane</keyword>
<evidence type="ECO:0000313" key="4">
    <source>
        <dbReference type="Proteomes" id="UP000252706"/>
    </source>
</evidence>
<feature type="region of interest" description="Disordered" evidence="1">
    <location>
        <begin position="18"/>
        <end position="46"/>
    </location>
</feature>
<keyword evidence="2" id="KW-0472">Membrane</keyword>
<feature type="transmembrane region" description="Helical" evidence="2">
    <location>
        <begin position="76"/>
        <end position="96"/>
    </location>
</feature>
<protein>
    <submittedName>
        <fullName evidence="3">Uncharacterized protein</fullName>
    </submittedName>
</protein>
<dbReference type="AlphaFoldDB" id="A0A366X1V0"/>
<gene>
    <name evidence="3" type="ORF">DS909_07945</name>
</gene>
<keyword evidence="2" id="KW-1133">Transmembrane helix</keyword>
<proteinExistence type="predicted"/>
<dbReference type="Proteomes" id="UP000252706">
    <property type="component" value="Unassembled WGS sequence"/>
</dbReference>
<name>A0A366X1V0_9RHOB</name>
<evidence type="ECO:0000256" key="2">
    <source>
        <dbReference type="SAM" id="Phobius"/>
    </source>
</evidence>
<sequence>MTGRTDPTVPHDFAIQMAENEGMPSRSNSRGSPPPPAPTRRLTGTLTLGLSKTRAATGGLWSAKEQAAMRHPLARLISRLAIVAGVIASLAFPVLAQDGTGPMPRNAHSCKIVMT</sequence>
<evidence type="ECO:0000256" key="1">
    <source>
        <dbReference type="SAM" id="MobiDB-lite"/>
    </source>
</evidence>
<feature type="compositionally biased region" description="Low complexity" evidence="1">
    <location>
        <begin position="22"/>
        <end position="31"/>
    </location>
</feature>
<accession>A0A366X1V0</accession>
<dbReference type="EMBL" id="QOCE01000019">
    <property type="protein sequence ID" value="RBW57619.1"/>
    <property type="molecule type" value="Genomic_DNA"/>
</dbReference>
<evidence type="ECO:0000313" key="3">
    <source>
        <dbReference type="EMBL" id="RBW57619.1"/>
    </source>
</evidence>
<reference evidence="3 4" key="1">
    <citation type="submission" date="2018-07" db="EMBL/GenBank/DDBJ databases">
        <title>Modular assembly of carbohydrate-degrading microbial communities in the ocean.</title>
        <authorList>
            <person name="Enke T.N."/>
            <person name="Datta M.S."/>
            <person name="Schwartzman J.A."/>
            <person name="Cermak N."/>
            <person name="Schmitz D.A."/>
            <person name="Barrere J."/>
            <person name="Cordero O.X."/>
        </authorList>
    </citation>
    <scope>NUCLEOTIDE SEQUENCE [LARGE SCALE GENOMIC DNA]</scope>
    <source>
        <strain evidence="3 4">C3M10</strain>
    </source>
</reference>